<evidence type="ECO:0000256" key="9">
    <source>
        <dbReference type="RuleBase" id="RU363032"/>
    </source>
</evidence>
<keyword evidence="4" id="KW-1003">Cell membrane</keyword>
<feature type="transmembrane region" description="Helical" evidence="9">
    <location>
        <begin position="53"/>
        <end position="74"/>
    </location>
</feature>
<feature type="non-terminal residue" evidence="11">
    <location>
        <position position="1"/>
    </location>
</feature>
<evidence type="ECO:0000256" key="4">
    <source>
        <dbReference type="ARBA" id="ARBA00022475"/>
    </source>
</evidence>
<dbReference type="RefSeq" id="WP_058422656.1">
    <property type="nucleotide sequence ID" value="NZ_LKEF01000076.1"/>
</dbReference>
<keyword evidence="7 9" id="KW-1133">Transmembrane helix</keyword>
<dbReference type="InterPro" id="IPR000515">
    <property type="entry name" value="MetI-like"/>
</dbReference>
<dbReference type="CDD" id="cd06261">
    <property type="entry name" value="TM_PBP2"/>
    <property type="match status" value="1"/>
</dbReference>
<evidence type="ECO:0000256" key="8">
    <source>
        <dbReference type="ARBA" id="ARBA00023136"/>
    </source>
</evidence>
<dbReference type="Gene3D" id="1.10.3720.10">
    <property type="entry name" value="MetI-like"/>
    <property type="match status" value="1"/>
</dbReference>
<feature type="transmembrane region" description="Helical" evidence="9">
    <location>
        <begin position="80"/>
        <end position="99"/>
    </location>
</feature>
<dbReference type="SUPFAM" id="SSF161098">
    <property type="entry name" value="MetI-like"/>
    <property type="match status" value="1"/>
</dbReference>
<evidence type="ECO:0000313" key="12">
    <source>
        <dbReference type="Proteomes" id="UP000054197"/>
    </source>
</evidence>
<comment type="similarity">
    <text evidence="2">Belongs to the binding-protein-dependent transport system permease family. HisMQ subfamily.</text>
</comment>
<evidence type="ECO:0000256" key="2">
    <source>
        <dbReference type="ARBA" id="ARBA00010072"/>
    </source>
</evidence>
<evidence type="ECO:0000256" key="1">
    <source>
        <dbReference type="ARBA" id="ARBA00004429"/>
    </source>
</evidence>
<gene>
    <name evidence="11" type="ORF">AO063_29025</name>
</gene>
<reference evidence="11 12" key="1">
    <citation type="submission" date="2015-09" db="EMBL/GenBank/DDBJ databases">
        <title>Genome sequence of ICMP 11288.</title>
        <authorList>
            <person name="Visnovsky S."/>
            <person name="Lu A."/>
            <person name="Panda P."/>
            <person name="Pitman A."/>
        </authorList>
    </citation>
    <scope>NUCLEOTIDE SEQUENCE [LARGE SCALE GENOMIC DNA]</scope>
    <source>
        <strain evidence="11 12">ICMP 11288</strain>
    </source>
</reference>
<dbReference type="PROSITE" id="PS50928">
    <property type="entry name" value="ABC_TM1"/>
    <property type="match status" value="1"/>
</dbReference>
<dbReference type="PANTHER" id="PTHR30614">
    <property type="entry name" value="MEMBRANE COMPONENT OF AMINO ACID ABC TRANSPORTER"/>
    <property type="match status" value="1"/>
</dbReference>
<dbReference type="Proteomes" id="UP000054197">
    <property type="component" value="Unassembled WGS sequence"/>
</dbReference>
<evidence type="ECO:0000259" key="10">
    <source>
        <dbReference type="PROSITE" id="PS50928"/>
    </source>
</evidence>
<keyword evidence="6" id="KW-0029">Amino-acid transport</keyword>
<dbReference type="PANTHER" id="PTHR30614:SF0">
    <property type="entry name" value="L-CYSTINE TRANSPORT SYSTEM PERMEASE PROTEIN TCYL"/>
    <property type="match status" value="1"/>
</dbReference>
<name>A0A0W0H4Y5_PSEFL</name>
<feature type="domain" description="ABC transmembrane type-1" evidence="10">
    <location>
        <begin position="8"/>
        <end position="200"/>
    </location>
</feature>
<evidence type="ECO:0000256" key="6">
    <source>
        <dbReference type="ARBA" id="ARBA00022970"/>
    </source>
</evidence>
<sequence>SGVYLTGLWLTCLISVLAMLLGCALGLAAALLRLSKNPLLHLPVRLYVWLMRGTPLLVQIVFLYTALAAGGIFRFEDIELFGLIIPGNIQAAIIALGLNEGAYMAEIIRAGIGAVDKGQYEAGRSLGMGFGKLMRRVIVPPLGNEFNVMLKNTTLVSVIGVQELLLSTQMVTSATFRVFELYLVVAIYFLTLTTLWGFFQRWLEHRFGQSDRPSAPPPAASRMFGRSTLKLLRGR</sequence>
<dbReference type="InterPro" id="IPR010065">
    <property type="entry name" value="AA_ABC_transptr_permease_3TM"/>
</dbReference>
<dbReference type="GO" id="GO:0043190">
    <property type="term" value="C:ATP-binding cassette (ABC) transporter complex"/>
    <property type="evidence" value="ECO:0007669"/>
    <property type="project" value="InterPro"/>
</dbReference>
<dbReference type="EMBL" id="LKEF01000076">
    <property type="protein sequence ID" value="KTB55867.1"/>
    <property type="molecule type" value="Genomic_DNA"/>
</dbReference>
<feature type="transmembrane region" description="Helical" evidence="9">
    <location>
        <begin position="179"/>
        <end position="199"/>
    </location>
</feature>
<accession>A0A0W0H4Y5</accession>
<evidence type="ECO:0000313" key="11">
    <source>
        <dbReference type="EMBL" id="KTB55867.1"/>
    </source>
</evidence>
<keyword evidence="3 9" id="KW-0813">Transport</keyword>
<evidence type="ECO:0000256" key="3">
    <source>
        <dbReference type="ARBA" id="ARBA00022448"/>
    </source>
</evidence>
<dbReference type="AlphaFoldDB" id="A0A0W0H4Y5"/>
<protein>
    <submittedName>
        <fullName evidence="11">Polar amino acid ABC transporter permease</fullName>
    </submittedName>
</protein>
<dbReference type="GO" id="GO:0006865">
    <property type="term" value="P:amino acid transport"/>
    <property type="evidence" value="ECO:0007669"/>
    <property type="project" value="UniProtKB-KW"/>
</dbReference>
<feature type="transmembrane region" description="Helical" evidence="9">
    <location>
        <begin position="6"/>
        <end position="32"/>
    </location>
</feature>
<proteinExistence type="inferred from homology"/>
<dbReference type="InterPro" id="IPR035906">
    <property type="entry name" value="MetI-like_sf"/>
</dbReference>
<dbReference type="Pfam" id="PF00528">
    <property type="entry name" value="BPD_transp_1"/>
    <property type="match status" value="1"/>
</dbReference>
<dbReference type="InterPro" id="IPR043429">
    <property type="entry name" value="ArtM/GltK/GlnP/TcyL/YhdX-like"/>
</dbReference>
<keyword evidence="8 9" id="KW-0472">Membrane</keyword>
<dbReference type="NCBIfam" id="TIGR01726">
    <property type="entry name" value="HEQRo_perm_3TM"/>
    <property type="match status" value="1"/>
</dbReference>
<dbReference type="GO" id="GO:0022857">
    <property type="term" value="F:transmembrane transporter activity"/>
    <property type="evidence" value="ECO:0007669"/>
    <property type="project" value="InterPro"/>
</dbReference>
<keyword evidence="5 9" id="KW-0812">Transmembrane</keyword>
<evidence type="ECO:0000256" key="5">
    <source>
        <dbReference type="ARBA" id="ARBA00022692"/>
    </source>
</evidence>
<comment type="caution">
    <text evidence="11">The sequence shown here is derived from an EMBL/GenBank/DDBJ whole genome shotgun (WGS) entry which is preliminary data.</text>
</comment>
<evidence type="ECO:0000256" key="7">
    <source>
        <dbReference type="ARBA" id="ARBA00022989"/>
    </source>
</evidence>
<comment type="subcellular location">
    <subcellularLocation>
        <location evidence="1">Cell inner membrane</location>
        <topology evidence="1">Multi-pass membrane protein</topology>
    </subcellularLocation>
    <subcellularLocation>
        <location evidence="9">Cell membrane</location>
        <topology evidence="9">Multi-pass membrane protein</topology>
    </subcellularLocation>
</comment>
<organism evidence="11 12">
    <name type="scientific">Pseudomonas fluorescens ICMP 11288</name>
    <dbReference type="NCBI Taxonomy" id="1198309"/>
    <lineage>
        <taxon>Bacteria</taxon>
        <taxon>Pseudomonadati</taxon>
        <taxon>Pseudomonadota</taxon>
        <taxon>Gammaproteobacteria</taxon>
        <taxon>Pseudomonadales</taxon>
        <taxon>Pseudomonadaceae</taxon>
        <taxon>Pseudomonas</taxon>
    </lineage>
</organism>